<sequence length="244" mass="26464">MHNKWYSLFKSILGPFLYVYNRPKIYHAERIPATGPAILASSHQSVVDSFFLPLLCPRQITFLAKKEYFVGEGLVGKIQKWFFTSVGQIPVDRNSSAASDAAVEAARNVLAKGDLFGIYPEGTRSPDGRVYKGKRGVAKIAFETGETIIPIAMRGSGRANPIGSWFLRPAKVEVVVCEPIDADAFASAKGLEPGSYEAQRAVVDHVMHVLAEAVGTDYVDVYAADVKKSLAAGKGYPEGAEPRA</sequence>
<keyword evidence="1 4" id="KW-0808">Transferase</keyword>
<protein>
    <submittedName>
        <fullName evidence="4">1-acyl-sn-glycerol-3-phosphate acyltransferase</fullName>
    </submittedName>
</protein>
<dbReference type="SUPFAM" id="SSF69593">
    <property type="entry name" value="Glycerol-3-phosphate (1)-acyltransferase"/>
    <property type="match status" value="1"/>
</dbReference>
<organism evidence="4 6">
    <name type="scientific">Corynebacterium glucuronolyticum</name>
    <dbReference type="NCBI Taxonomy" id="39791"/>
    <lineage>
        <taxon>Bacteria</taxon>
        <taxon>Bacillati</taxon>
        <taxon>Actinomycetota</taxon>
        <taxon>Actinomycetes</taxon>
        <taxon>Mycobacteriales</taxon>
        <taxon>Corynebacteriaceae</taxon>
        <taxon>Corynebacterium</taxon>
    </lineage>
</organism>
<evidence type="ECO:0000313" key="5">
    <source>
        <dbReference type="EMBL" id="QRP69843.1"/>
    </source>
</evidence>
<dbReference type="PANTHER" id="PTHR10434:SF11">
    <property type="entry name" value="1-ACYL-SN-GLYCEROL-3-PHOSPHATE ACYLTRANSFERASE"/>
    <property type="match status" value="1"/>
</dbReference>
<dbReference type="CDD" id="cd07989">
    <property type="entry name" value="LPLAT_AGPAT-like"/>
    <property type="match status" value="1"/>
</dbReference>
<dbReference type="Proteomes" id="UP000596145">
    <property type="component" value="Chromosome"/>
</dbReference>
<dbReference type="SMART" id="SM00563">
    <property type="entry name" value="PlsC"/>
    <property type="match status" value="1"/>
</dbReference>
<name>A0A7T4EDL8_9CORY</name>
<dbReference type="GeneID" id="92760456"/>
<dbReference type="AlphaFoldDB" id="A0A7T4EDL8"/>
<evidence type="ECO:0000259" key="3">
    <source>
        <dbReference type="SMART" id="SM00563"/>
    </source>
</evidence>
<evidence type="ECO:0000313" key="6">
    <source>
        <dbReference type="Proteomes" id="UP000596145"/>
    </source>
</evidence>
<accession>A0A7T4EDL8</accession>
<dbReference type="GO" id="GO:0005886">
    <property type="term" value="C:plasma membrane"/>
    <property type="evidence" value="ECO:0007669"/>
    <property type="project" value="TreeGrafter"/>
</dbReference>
<dbReference type="PANTHER" id="PTHR10434">
    <property type="entry name" value="1-ACYL-SN-GLYCEROL-3-PHOSPHATE ACYLTRANSFERASE"/>
    <property type="match status" value="1"/>
</dbReference>
<keyword evidence="2 4" id="KW-0012">Acyltransferase</keyword>
<dbReference type="OrthoDB" id="9808424at2"/>
<feature type="domain" description="Phospholipid/glycerol acyltransferase" evidence="3">
    <location>
        <begin position="37"/>
        <end position="156"/>
    </location>
</feature>
<evidence type="ECO:0000256" key="2">
    <source>
        <dbReference type="ARBA" id="ARBA00023315"/>
    </source>
</evidence>
<evidence type="ECO:0000256" key="1">
    <source>
        <dbReference type="ARBA" id="ARBA00022679"/>
    </source>
</evidence>
<gene>
    <name evidence="4" type="ORF">I6I10_07650</name>
    <name evidence="5" type="ORF">I6J21_08515</name>
</gene>
<evidence type="ECO:0000313" key="4">
    <source>
        <dbReference type="EMBL" id="QQB45409.1"/>
    </source>
</evidence>
<dbReference type="GO" id="GO:0003841">
    <property type="term" value="F:1-acylglycerol-3-phosphate O-acyltransferase activity"/>
    <property type="evidence" value="ECO:0007669"/>
    <property type="project" value="TreeGrafter"/>
</dbReference>
<dbReference type="Pfam" id="PF01553">
    <property type="entry name" value="Acyltransferase"/>
    <property type="match status" value="1"/>
</dbReference>
<proteinExistence type="predicted"/>
<dbReference type="EMBL" id="CP066007">
    <property type="protein sequence ID" value="QQB45409.1"/>
    <property type="molecule type" value="Genomic_DNA"/>
</dbReference>
<dbReference type="InterPro" id="IPR002123">
    <property type="entry name" value="Plipid/glycerol_acylTrfase"/>
</dbReference>
<reference evidence="4 6" key="1">
    <citation type="submission" date="2020-12" db="EMBL/GenBank/DDBJ databases">
        <title>FDA dAtabase for Regulatory Grade micrObial Sequences (FDA-ARGOS): Supporting development and validation of Infectious Disease Dx tests.</title>
        <authorList>
            <person name="Sproer C."/>
            <person name="Gronow S."/>
            <person name="Severitt S."/>
            <person name="Schroder I."/>
            <person name="Tallon L."/>
            <person name="Sadzewicz L."/>
            <person name="Zhao X."/>
            <person name="Boylan J."/>
            <person name="Ott S."/>
            <person name="Bowen H."/>
            <person name="Vavikolanu K."/>
            <person name="Mehta A."/>
            <person name="Aluvathingal J."/>
            <person name="Nadendla S."/>
            <person name="Lowell S."/>
            <person name="Myers T."/>
            <person name="Yan Y."/>
            <person name="Sichtig H."/>
        </authorList>
    </citation>
    <scope>NUCLEOTIDE SEQUENCE [LARGE SCALE GENOMIC DNA]</scope>
    <source>
        <strain evidence="4 6">FDAARGOS_1053</strain>
        <strain evidence="5">FDAARGOS_1191</strain>
    </source>
</reference>
<dbReference type="Proteomes" id="UP000617681">
    <property type="component" value="Chromosome"/>
</dbReference>
<dbReference type="EMBL" id="CP069534">
    <property type="protein sequence ID" value="QRP69843.1"/>
    <property type="molecule type" value="Genomic_DNA"/>
</dbReference>
<dbReference type="RefSeq" id="WP_005389442.1">
    <property type="nucleotide sequence ID" value="NZ_CP066007.1"/>
</dbReference>
<dbReference type="GO" id="GO:0006654">
    <property type="term" value="P:phosphatidic acid biosynthetic process"/>
    <property type="evidence" value="ECO:0007669"/>
    <property type="project" value="TreeGrafter"/>
</dbReference>